<evidence type="ECO:0000313" key="1">
    <source>
        <dbReference type="EMBL" id="CAG8758582.1"/>
    </source>
</evidence>
<feature type="non-terminal residue" evidence="1">
    <location>
        <position position="1"/>
    </location>
</feature>
<organism evidence="1 2">
    <name type="scientific">Dentiscutata heterogama</name>
    <dbReference type="NCBI Taxonomy" id="1316150"/>
    <lineage>
        <taxon>Eukaryota</taxon>
        <taxon>Fungi</taxon>
        <taxon>Fungi incertae sedis</taxon>
        <taxon>Mucoromycota</taxon>
        <taxon>Glomeromycotina</taxon>
        <taxon>Glomeromycetes</taxon>
        <taxon>Diversisporales</taxon>
        <taxon>Gigasporaceae</taxon>
        <taxon>Dentiscutata</taxon>
    </lineage>
</organism>
<feature type="non-terminal residue" evidence="1">
    <location>
        <position position="188"/>
    </location>
</feature>
<comment type="caution">
    <text evidence="1">The sequence shown here is derived from an EMBL/GenBank/DDBJ whole genome shotgun (WGS) entry which is preliminary data.</text>
</comment>
<accession>A0ACA9QNR6</accession>
<evidence type="ECO:0000313" key="2">
    <source>
        <dbReference type="Proteomes" id="UP000789702"/>
    </source>
</evidence>
<proteinExistence type="predicted"/>
<keyword evidence="2" id="KW-1185">Reference proteome</keyword>
<name>A0ACA9QNR6_9GLOM</name>
<reference evidence="1" key="1">
    <citation type="submission" date="2021-06" db="EMBL/GenBank/DDBJ databases">
        <authorList>
            <person name="Kallberg Y."/>
            <person name="Tangrot J."/>
            <person name="Rosling A."/>
        </authorList>
    </citation>
    <scope>NUCLEOTIDE SEQUENCE</scope>
    <source>
        <strain evidence="1">IL203A</strain>
    </source>
</reference>
<dbReference type="Proteomes" id="UP000789702">
    <property type="component" value="Unassembled WGS sequence"/>
</dbReference>
<sequence length="188" mass="21802">EDLQKGIFVHLIKNARAVLGRSPRLNAVNIALQNSGIDSPIMALCCDVIQNDFFAEWTFKDLKDNFKEAFDVLCNNNFEPLQLVLAVALLKEFVNVFWNSLETIQTIETEPIKCDADIEECFCNTQSRTFQWLADFDWDESNNKIGFIAYHCYDQYIEAEEAFNPLYLRCQEMQFENFLNQALNNLST</sequence>
<gene>
    <name evidence="1" type="ORF">DHETER_LOCUS15107</name>
</gene>
<protein>
    <submittedName>
        <fullName evidence="1">13637_t:CDS:1</fullName>
    </submittedName>
</protein>
<dbReference type="EMBL" id="CAJVPU010050032">
    <property type="protein sequence ID" value="CAG8758582.1"/>
    <property type="molecule type" value="Genomic_DNA"/>
</dbReference>